<proteinExistence type="predicted"/>
<comment type="caution">
    <text evidence="3">The sequence shown here is derived from an EMBL/GenBank/DDBJ whole genome shotgun (WGS) entry which is preliminary data.</text>
</comment>
<feature type="transmembrane region" description="Helical" evidence="1">
    <location>
        <begin position="78"/>
        <end position="99"/>
    </location>
</feature>
<dbReference type="Pfam" id="PF01478">
    <property type="entry name" value="Peptidase_A24"/>
    <property type="match status" value="1"/>
</dbReference>
<name>A0A3Y9C6S5_SALEB</name>
<keyword evidence="1" id="KW-1133">Transmembrane helix</keyword>
<evidence type="ECO:0000313" key="3">
    <source>
        <dbReference type="EMBL" id="EAB8479659.1"/>
    </source>
</evidence>
<feature type="transmembrane region" description="Helical" evidence="1">
    <location>
        <begin position="195"/>
        <end position="212"/>
    </location>
</feature>
<reference evidence="3" key="1">
    <citation type="submission" date="2018-08" db="EMBL/GenBank/DDBJ databases">
        <authorList>
            <person name="Ashton P.M."/>
            <person name="Dallman T."/>
            <person name="Nair S."/>
            <person name="De Pinna E."/>
            <person name="Peters T."/>
            <person name="Grant K."/>
        </authorList>
    </citation>
    <scope>NUCLEOTIDE SEQUENCE [LARGE SCALE GENOMIC DNA]</scope>
    <source>
        <strain evidence="3">43913</strain>
        <strain evidence="4">498895</strain>
    </source>
</reference>
<feature type="transmembrane region" description="Helical" evidence="1">
    <location>
        <begin position="119"/>
        <end position="140"/>
    </location>
</feature>
<evidence type="ECO:0000313" key="4">
    <source>
        <dbReference type="EMBL" id="EBR8574333.1"/>
    </source>
</evidence>
<dbReference type="GO" id="GO:0004190">
    <property type="term" value="F:aspartic-type endopeptidase activity"/>
    <property type="evidence" value="ECO:0007669"/>
    <property type="project" value="InterPro"/>
</dbReference>
<dbReference type="Proteomes" id="UP000839708">
    <property type="component" value="Unassembled WGS sequence"/>
</dbReference>
<protein>
    <submittedName>
        <fullName evidence="3">Prepilin peptidase</fullName>
    </submittedName>
</protein>
<evidence type="ECO:0000256" key="1">
    <source>
        <dbReference type="SAM" id="Phobius"/>
    </source>
</evidence>
<dbReference type="Proteomes" id="UP000839644">
    <property type="component" value="Unassembled WGS sequence"/>
</dbReference>
<gene>
    <name evidence="3" type="ORF">AU894_26510</name>
    <name evidence="4" type="ORF">DOV67_22750</name>
</gene>
<dbReference type="EMBL" id="AAGTQF010000084">
    <property type="protein sequence ID" value="EBR8574333.1"/>
    <property type="molecule type" value="Genomic_DNA"/>
</dbReference>
<keyword evidence="1" id="KW-0472">Membrane</keyword>
<feature type="transmembrane region" description="Helical" evidence="1">
    <location>
        <begin position="152"/>
        <end position="183"/>
    </location>
</feature>
<organism evidence="3">
    <name type="scientific">Salmonella enterica subsp. enterica serovar Java</name>
    <dbReference type="NCBI Taxonomy" id="224729"/>
    <lineage>
        <taxon>Bacteria</taxon>
        <taxon>Pseudomonadati</taxon>
        <taxon>Pseudomonadota</taxon>
        <taxon>Gammaproteobacteria</taxon>
        <taxon>Enterobacterales</taxon>
        <taxon>Enterobacteriaceae</taxon>
        <taxon>Salmonella</taxon>
    </lineage>
</organism>
<dbReference type="GO" id="GO:0016020">
    <property type="term" value="C:membrane"/>
    <property type="evidence" value="ECO:0007669"/>
    <property type="project" value="InterPro"/>
</dbReference>
<dbReference type="EMBL" id="AAAFYZ010000121">
    <property type="protein sequence ID" value="EAB8479659.1"/>
    <property type="molecule type" value="Genomic_DNA"/>
</dbReference>
<keyword evidence="1" id="KW-0812">Transmembrane</keyword>
<feature type="domain" description="Prepilin type IV endopeptidase peptidase" evidence="2">
    <location>
        <begin position="79"/>
        <end position="175"/>
    </location>
</feature>
<dbReference type="AlphaFoldDB" id="A0A3Y9C6S5"/>
<sequence length="218" mass="24337">MHTLISISFSPVYALPLMVLMALAGRYLMGRVRCFLSETTCRWSPSHPAVLCGIWLYSLTTTLFLLSSAPFFCRLSAVLMMSFMLQMAVTDAISGYLPATFTRRFLVAGILMSLTTDTLPHRVAETLTAGILLLIVHALVNRKRQFVGTGDFWLLAGFTAWAGLNDAFWSLLVGCGGFVFWHSTWHIRGRKEGPLGPWLCLGSLLMLLNNLYQPLWVI</sequence>
<evidence type="ECO:0000259" key="2">
    <source>
        <dbReference type="Pfam" id="PF01478"/>
    </source>
</evidence>
<feature type="transmembrane region" description="Helical" evidence="1">
    <location>
        <begin position="48"/>
        <end position="66"/>
    </location>
</feature>
<feature type="transmembrane region" description="Helical" evidence="1">
    <location>
        <begin position="12"/>
        <end position="28"/>
    </location>
</feature>
<accession>A0A3Y9C6S5</accession>
<dbReference type="InterPro" id="IPR000045">
    <property type="entry name" value="Prepilin_IV_endopep_pep"/>
</dbReference>